<evidence type="ECO:0000256" key="2">
    <source>
        <dbReference type="ARBA" id="ARBA00023277"/>
    </source>
</evidence>
<dbReference type="SUPFAM" id="SSF53697">
    <property type="entry name" value="SIS domain"/>
    <property type="match status" value="1"/>
</dbReference>
<evidence type="ECO:0000313" key="5">
    <source>
        <dbReference type="Proteomes" id="UP000184292"/>
    </source>
</evidence>
<dbReference type="AlphaFoldDB" id="A0A1M6A315"/>
<dbReference type="Proteomes" id="UP000184292">
    <property type="component" value="Unassembled WGS sequence"/>
</dbReference>
<dbReference type="GO" id="GO:0009254">
    <property type="term" value="P:peptidoglycan turnover"/>
    <property type="evidence" value="ECO:0007669"/>
    <property type="project" value="TreeGrafter"/>
</dbReference>
<dbReference type="InterPro" id="IPR040190">
    <property type="entry name" value="MURQ/GCKR"/>
</dbReference>
<dbReference type="STRING" id="1447782.SAMN05444417_0181"/>
<reference evidence="4 5" key="1">
    <citation type="submission" date="2016-11" db="EMBL/GenBank/DDBJ databases">
        <authorList>
            <person name="Jaros S."/>
            <person name="Januszkiewicz K."/>
            <person name="Wedrychowicz H."/>
        </authorList>
    </citation>
    <scope>NUCLEOTIDE SEQUENCE [LARGE SCALE GENOMIC DNA]</scope>
    <source>
        <strain evidence="4 5">DSM 100565</strain>
    </source>
</reference>
<name>A0A1M6A315_9RHOB</name>
<dbReference type="GO" id="GO:0046348">
    <property type="term" value="P:amino sugar catabolic process"/>
    <property type="evidence" value="ECO:0007669"/>
    <property type="project" value="InterPro"/>
</dbReference>
<dbReference type="PROSITE" id="PS01272">
    <property type="entry name" value="GCKR"/>
    <property type="match status" value="1"/>
</dbReference>
<dbReference type="NCBIfam" id="NF003915">
    <property type="entry name" value="PRK05441.1"/>
    <property type="match status" value="1"/>
</dbReference>
<evidence type="ECO:0000256" key="1">
    <source>
        <dbReference type="ARBA" id="ARBA00023239"/>
    </source>
</evidence>
<dbReference type="Pfam" id="PF22645">
    <property type="entry name" value="GKRP_SIS_N"/>
    <property type="match status" value="1"/>
</dbReference>
<dbReference type="OrthoDB" id="9813395at2"/>
<dbReference type="GO" id="GO:0016803">
    <property type="term" value="F:ether hydrolase activity"/>
    <property type="evidence" value="ECO:0007669"/>
    <property type="project" value="TreeGrafter"/>
</dbReference>
<proteinExistence type="predicted"/>
<evidence type="ECO:0000313" key="4">
    <source>
        <dbReference type="EMBL" id="SHI30719.1"/>
    </source>
</evidence>
<keyword evidence="1" id="KW-0456">Lyase</keyword>
<evidence type="ECO:0000259" key="3">
    <source>
        <dbReference type="PROSITE" id="PS51464"/>
    </source>
</evidence>
<dbReference type="EMBL" id="FQYO01000001">
    <property type="protein sequence ID" value="SHI30719.1"/>
    <property type="molecule type" value="Genomic_DNA"/>
</dbReference>
<organism evidence="4 5">
    <name type="scientific">Wenxinia saemankumensis</name>
    <dbReference type="NCBI Taxonomy" id="1447782"/>
    <lineage>
        <taxon>Bacteria</taxon>
        <taxon>Pseudomonadati</taxon>
        <taxon>Pseudomonadota</taxon>
        <taxon>Alphaproteobacteria</taxon>
        <taxon>Rhodobacterales</taxon>
        <taxon>Roseobacteraceae</taxon>
        <taxon>Wenxinia</taxon>
    </lineage>
</organism>
<dbReference type="Gene3D" id="1.10.8.1080">
    <property type="match status" value="1"/>
</dbReference>
<accession>A0A1M6A315</accession>
<dbReference type="PANTHER" id="PTHR10088">
    <property type="entry name" value="GLUCOKINASE REGULATORY PROTEIN"/>
    <property type="match status" value="1"/>
</dbReference>
<dbReference type="InterPro" id="IPR005488">
    <property type="entry name" value="Etherase_MurQ"/>
</dbReference>
<dbReference type="NCBIfam" id="NF009222">
    <property type="entry name" value="PRK12570.1"/>
    <property type="match status" value="1"/>
</dbReference>
<dbReference type="GO" id="GO:0097367">
    <property type="term" value="F:carbohydrate derivative binding"/>
    <property type="evidence" value="ECO:0007669"/>
    <property type="project" value="InterPro"/>
</dbReference>
<feature type="domain" description="SIS" evidence="3">
    <location>
        <begin position="51"/>
        <end position="214"/>
    </location>
</feature>
<dbReference type="InterPro" id="IPR001347">
    <property type="entry name" value="SIS_dom"/>
</dbReference>
<keyword evidence="5" id="KW-1185">Reference proteome</keyword>
<dbReference type="PROSITE" id="PS51464">
    <property type="entry name" value="SIS"/>
    <property type="match status" value="1"/>
</dbReference>
<dbReference type="GO" id="GO:0016835">
    <property type="term" value="F:carbon-oxygen lyase activity"/>
    <property type="evidence" value="ECO:0007669"/>
    <property type="project" value="InterPro"/>
</dbReference>
<dbReference type="InterPro" id="IPR046348">
    <property type="entry name" value="SIS_dom_sf"/>
</dbReference>
<dbReference type="InterPro" id="IPR005486">
    <property type="entry name" value="Glucokinase_regulatory_CS"/>
</dbReference>
<protein>
    <submittedName>
        <fullName evidence="4">N-acetylmuramic acid 6-phosphate etherase</fullName>
    </submittedName>
</protein>
<keyword evidence="2" id="KW-0119">Carbohydrate metabolism</keyword>
<dbReference type="PANTHER" id="PTHR10088:SF4">
    <property type="entry name" value="GLUCOKINASE REGULATORY PROTEIN"/>
    <property type="match status" value="1"/>
</dbReference>
<dbReference type="CDD" id="cd05007">
    <property type="entry name" value="SIS_Etherase"/>
    <property type="match status" value="1"/>
</dbReference>
<sequence length="293" mass="29751">MTSTESAARRYRGIEGWPTEDLVGAMVEAQMAAVAALGPASGALARAVDAAAERIGRGGRLLYLGAGTSGRLATLDAAELPPTYGFPAERARAFIAGGARAITHAVEGAEDDGAAGIAALTGAGMGPDDVVIGVAASGRTPFVVEAVRHARAAGVLTVAVLNNPAGALAEAAEIPIVAATGAEIVAGSTRMKAGTAQKAALTCLSTGIFVRLGYVWRGRMVEMGPTNDKLRERAERMVADLADVHPEEAREALARAHGSIKVALVTLEKGCDPAEAQRLLDEAGGRLPSVLGA</sequence>
<gene>
    <name evidence="4" type="ORF">SAMN05444417_0181</name>
</gene>
<dbReference type="RefSeq" id="WP_073325715.1">
    <property type="nucleotide sequence ID" value="NZ_FQYO01000001.1"/>
</dbReference>
<dbReference type="Gene3D" id="3.40.50.10490">
    <property type="entry name" value="Glucose-6-phosphate isomerase like protein, domain 1"/>
    <property type="match status" value="1"/>
</dbReference>